<sequence>MSAFLDQAFLIDVSEEDDSLLLAGGEGSHKSVDDSARSSVQEDCNAEEVINKDCNAEDCDAEEVTNKDKCPLSQPGSVTEMPVKLASPGTFEDPSVMKKKKKKSGFNVRKSMAWNSAFFTEEGVLDTEELSLVNKTFKKCTGLERQSILKKPIPTSRLIKPPLMPKIRVMSNELVVNTESKEKLLTPASSDCSENIEDFSESHNSYNIGPDEISSSSSTGGLIRSSKEKPSLSANIDSKARPSLIRRSIEKIEQDDAAAAVAAKSITESKHPVKVERPAVNIETRRHSAFMKPTTAAACSSKLESDVSASKACPLSRSSSLSEGFRSSTGRDKPTGLRMPSPKMGFFEMSRTQVPVLRERTNGHSSSGPSPENSSTGHLNMEKNSVSKSNMSQLQQIACAKFGHQPSEVSKNQTRGVRTSTRIPMVTQAHGKARQVEFATQQSSKKALHLPNATLNTEQVLQVRKNGHNAVLKNQTNKEQQGACKVKGQENWCPNPIESTCLTQKFPTSKDLAVLRASTESEL</sequence>
<dbReference type="PANTHER" id="PTHR33737:SF2">
    <property type="entry name" value="OS12G0102700 PROTEIN"/>
    <property type="match status" value="1"/>
</dbReference>
<feature type="compositionally biased region" description="Polar residues" evidence="1">
    <location>
        <begin position="376"/>
        <end position="390"/>
    </location>
</feature>
<feature type="region of interest" description="Disordered" evidence="1">
    <location>
        <begin position="22"/>
        <end position="42"/>
    </location>
</feature>
<feature type="compositionally biased region" description="Low complexity" evidence="1">
    <location>
        <begin position="363"/>
        <end position="375"/>
    </location>
</feature>
<protein>
    <submittedName>
        <fullName evidence="2">Uncharacterized protein</fullName>
    </submittedName>
</protein>
<keyword evidence="3" id="KW-1185">Reference proteome</keyword>
<dbReference type="AlphaFoldDB" id="A0A8T2UAC9"/>
<comment type="caution">
    <text evidence="2">The sequence shown here is derived from an EMBL/GenBank/DDBJ whole genome shotgun (WGS) entry which is preliminary data.</text>
</comment>
<feature type="region of interest" description="Disordered" evidence="1">
    <location>
        <begin position="309"/>
        <end position="343"/>
    </location>
</feature>
<feature type="compositionally biased region" description="Low complexity" evidence="1">
    <location>
        <begin position="309"/>
        <end position="328"/>
    </location>
</feature>
<dbReference type="Proteomes" id="UP000825935">
    <property type="component" value="Chromosome 8"/>
</dbReference>
<evidence type="ECO:0000313" key="3">
    <source>
        <dbReference type="Proteomes" id="UP000825935"/>
    </source>
</evidence>
<feature type="region of interest" description="Disordered" evidence="1">
    <location>
        <begin position="359"/>
        <end position="390"/>
    </location>
</feature>
<dbReference type="InterPro" id="IPR045882">
    <property type="entry name" value="GPT1/2"/>
</dbReference>
<proteinExistence type="predicted"/>
<gene>
    <name evidence="2" type="ORF">KP509_08G003800</name>
</gene>
<reference evidence="2" key="1">
    <citation type="submission" date="2021-08" db="EMBL/GenBank/DDBJ databases">
        <title>WGS assembly of Ceratopteris richardii.</title>
        <authorList>
            <person name="Marchant D.B."/>
            <person name="Chen G."/>
            <person name="Jenkins J."/>
            <person name="Shu S."/>
            <person name="Leebens-Mack J."/>
            <person name="Grimwood J."/>
            <person name="Schmutz J."/>
            <person name="Soltis P."/>
            <person name="Soltis D."/>
            <person name="Chen Z.-H."/>
        </authorList>
    </citation>
    <scope>NUCLEOTIDE SEQUENCE</scope>
    <source>
        <strain evidence="2">Whitten #5841</strain>
        <tissue evidence="2">Leaf</tissue>
    </source>
</reference>
<evidence type="ECO:0000313" key="2">
    <source>
        <dbReference type="EMBL" id="KAH7430555.1"/>
    </source>
</evidence>
<accession>A0A8T2UAC9</accession>
<dbReference type="OrthoDB" id="1931260at2759"/>
<dbReference type="GO" id="GO:0008017">
    <property type="term" value="F:microtubule binding"/>
    <property type="evidence" value="ECO:0007669"/>
    <property type="project" value="InterPro"/>
</dbReference>
<dbReference type="EMBL" id="CM035413">
    <property type="protein sequence ID" value="KAH7430555.1"/>
    <property type="molecule type" value="Genomic_DNA"/>
</dbReference>
<name>A0A8T2UAC9_CERRI</name>
<feature type="compositionally biased region" description="Basic and acidic residues" evidence="1">
    <location>
        <begin position="27"/>
        <end position="36"/>
    </location>
</feature>
<feature type="compositionally biased region" description="Low complexity" evidence="1">
    <location>
        <begin position="208"/>
        <end position="224"/>
    </location>
</feature>
<dbReference type="PANTHER" id="PTHR33737">
    <property type="entry name" value="OS05G0121800 PROTEIN"/>
    <property type="match status" value="1"/>
</dbReference>
<organism evidence="2 3">
    <name type="scientific">Ceratopteris richardii</name>
    <name type="common">Triangle waterfern</name>
    <dbReference type="NCBI Taxonomy" id="49495"/>
    <lineage>
        <taxon>Eukaryota</taxon>
        <taxon>Viridiplantae</taxon>
        <taxon>Streptophyta</taxon>
        <taxon>Embryophyta</taxon>
        <taxon>Tracheophyta</taxon>
        <taxon>Polypodiopsida</taxon>
        <taxon>Polypodiidae</taxon>
        <taxon>Polypodiales</taxon>
        <taxon>Pteridineae</taxon>
        <taxon>Pteridaceae</taxon>
        <taxon>Parkerioideae</taxon>
        <taxon>Ceratopteris</taxon>
    </lineage>
</organism>
<evidence type="ECO:0000256" key="1">
    <source>
        <dbReference type="SAM" id="MobiDB-lite"/>
    </source>
</evidence>
<feature type="region of interest" description="Disordered" evidence="1">
    <location>
        <begin position="200"/>
        <end position="234"/>
    </location>
</feature>